<dbReference type="Gene3D" id="2.40.50.580">
    <property type="match status" value="1"/>
</dbReference>
<dbReference type="RefSeq" id="WP_274152067.1">
    <property type="nucleotide sequence ID" value="NZ_CP117812.1"/>
</dbReference>
<dbReference type="Pfam" id="PF03749">
    <property type="entry name" value="SfsA"/>
    <property type="match status" value="1"/>
</dbReference>
<protein>
    <recommendedName>
        <fullName evidence="1">Sugar fermentation stimulation protein homolog</fullName>
    </recommendedName>
</protein>
<evidence type="ECO:0000259" key="2">
    <source>
        <dbReference type="Pfam" id="PF03749"/>
    </source>
</evidence>
<keyword evidence="5" id="KW-1185">Reference proteome</keyword>
<dbReference type="InterPro" id="IPR040452">
    <property type="entry name" value="SfsA_C"/>
</dbReference>
<organism evidence="4 5">
    <name type="scientific">Lentisphaera profundi</name>
    <dbReference type="NCBI Taxonomy" id="1658616"/>
    <lineage>
        <taxon>Bacteria</taxon>
        <taxon>Pseudomonadati</taxon>
        <taxon>Lentisphaerota</taxon>
        <taxon>Lentisphaeria</taxon>
        <taxon>Lentisphaerales</taxon>
        <taxon>Lentisphaeraceae</taxon>
        <taxon>Lentisphaera</taxon>
    </lineage>
</organism>
<feature type="domain" description="SfsA N-terminal OB" evidence="3">
    <location>
        <begin position="13"/>
        <end position="79"/>
    </location>
</feature>
<comment type="similarity">
    <text evidence="1">Belongs to the SfsA family.</text>
</comment>
<dbReference type="PANTHER" id="PTHR30545">
    <property type="entry name" value="SUGAR FERMENTATION STIMULATION PROTEIN A"/>
    <property type="match status" value="1"/>
</dbReference>
<gene>
    <name evidence="1 4" type="primary">sfsA</name>
    <name evidence="4" type="ORF">PQO03_17290</name>
</gene>
<evidence type="ECO:0000313" key="5">
    <source>
        <dbReference type="Proteomes" id="UP001214250"/>
    </source>
</evidence>
<dbReference type="NCBIfam" id="TIGR00230">
    <property type="entry name" value="sfsA"/>
    <property type="match status" value="1"/>
</dbReference>
<feature type="domain" description="Sugar fermentation stimulation protein C-terminal" evidence="2">
    <location>
        <begin position="83"/>
        <end position="218"/>
    </location>
</feature>
<sequence length="230" mass="26231">MTFESDLIPGKLIKRWKRFLSEIELETGEIVRAHCPNSGRMTQCMETGAPVLIRFVDDPKRKLKYTWELVHTGSHWVCINTMRANQVIKEALINKALPEFAKYAKIQPEYKVGKSRIDFFLENDDEKCFIEVKSVSYIEGDQCCFPDAPTSRGLKHLHELMELKKEGHRAVMLFLTMSDQPKYFKPATHVDPAYAQALKDAALAGVEILVYTCHSSAESMTLASKIPYSL</sequence>
<reference evidence="4 5" key="1">
    <citation type="submission" date="2023-02" db="EMBL/GenBank/DDBJ databases">
        <title>Genome sequence of Lentisphaera profundi SAORIC-696.</title>
        <authorList>
            <person name="Kim e."/>
            <person name="Cho J.-C."/>
            <person name="Choi A."/>
            <person name="Kang I."/>
        </authorList>
    </citation>
    <scope>NUCLEOTIDE SEQUENCE [LARGE SCALE GENOMIC DNA]</scope>
    <source>
        <strain evidence="4 5">SAORIC-696</strain>
    </source>
</reference>
<dbReference type="Pfam" id="PF17746">
    <property type="entry name" value="SfsA_N"/>
    <property type="match status" value="1"/>
</dbReference>
<dbReference type="PANTHER" id="PTHR30545:SF2">
    <property type="entry name" value="SUGAR FERMENTATION STIMULATION PROTEIN A"/>
    <property type="match status" value="1"/>
</dbReference>
<dbReference type="InterPro" id="IPR005224">
    <property type="entry name" value="SfsA"/>
</dbReference>
<dbReference type="CDD" id="cd22359">
    <property type="entry name" value="SfsA-like_bacterial"/>
    <property type="match status" value="1"/>
</dbReference>
<dbReference type="EMBL" id="CP117812">
    <property type="protein sequence ID" value="WDE97584.1"/>
    <property type="molecule type" value="Genomic_DNA"/>
</dbReference>
<dbReference type="Proteomes" id="UP001214250">
    <property type="component" value="Chromosome 2"/>
</dbReference>
<evidence type="ECO:0000313" key="4">
    <source>
        <dbReference type="EMBL" id="WDE97584.1"/>
    </source>
</evidence>
<dbReference type="Gene3D" id="3.40.1350.60">
    <property type="match status" value="1"/>
</dbReference>
<dbReference type="HAMAP" id="MF_00095">
    <property type="entry name" value="SfsA"/>
    <property type="match status" value="1"/>
</dbReference>
<name>A0ABY7VY02_9BACT</name>
<dbReference type="InterPro" id="IPR041465">
    <property type="entry name" value="SfsA_N"/>
</dbReference>
<accession>A0ABY7VY02</accession>
<evidence type="ECO:0000259" key="3">
    <source>
        <dbReference type="Pfam" id="PF17746"/>
    </source>
</evidence>
<evidence type="ECO:0000256" key="1">
    <source>
        <dbReference type="HAMAP-Rule" id="MF_00095"/>
    </source>
</evidence>
<proteinExistence type="inferred from homology"/>